<dbReference type="GO" id="GO:0000812">
    <property type="term" value="C:Swr1 complex"/>
    <property type="evidence" value="ECO:0007669"/>
    <property type="project" value="TreeGrafter"/>
</dbReference>
<dbReference type="PANTHER" id="PTHR48407:SF1">
    <property type="entry name" value="CRANIOFACIAL DEVELOPMENT PROTEIN 1"/>
    <property type="match status" value="1"/>
</dbReference>
<feature type="region of interest" description="Disordered" evidence="3">
    <location>
        <begin position="72"/>
        <end position="101"/>
    </location>
</feature>
<evidence type="ECO:0000313" key="6">
    <source>
        <dbReference type="Proteomes" id="UP000014500"/>
    </source>
</evidence>
<dbReference type="PROSITE" id="PS51279">
    <property type="entry name" value="BCNT_C"/>
    <property type="match status" value="1"/>
</dbReference>
<reference evidence="5" key="2">
    <citation type="submission" date="2015-02" db="UniProtKB">
        <authorList>
            <consortium name="EnsemblMetazoa"/>
        </authorList>
    </citation>
    <scope>IDENTIFICATION</scope>
</reference>
<protein>
    <recommendedName>
        <fullName evidence="1">Craniofacial development protein 1</fullName>
    </recommendedName>
    <alternativeName>
        <fullName evidence="2">Bucentaur</fullName>
    </alternativeName>
</protein>
<dbReference type="Pfam" id="PF07572">
    <property type="entry name" value="BCNT"/>
    <property type="match status" value="1"/>
</dbReference>
<dbReference type="EMBL" id="JH429910">
    <property type="status" value="NOT_ANNOTATED_CDS"/>
    <property type="molecule type" value="Genomic_DNA"/>
</dbReference>
<accession>T1JN00</accession>
<feature type="compositionally biased region" description="Low complexity" evidence="3">
    <location>
        <begin position="137"/>
        <end position="160"/>
    </location>
</feature>
<dbReference type="AlphaFoldDB" id="T1JN00"/>
<feature type="compositionally biased region" description="Polar residues" evidence="3">
    <location>
        <begin position="28"/>
        <end position="37"/>
    </location>
</feature>
<feature type="compositionally biased region" description="Polar residues" evidence="3">
    <location>
        <begin position="73"/>
        <end position="82"/>
    </location>
</feature>
<dbReference type="STRING" id="126957.T1JN00"/>
<dbReference type="EnsemblMetazoa" id="SMAR015229-RA">
    <property type="protein sequence ID" value="SMAR015229-PA"/>
    <property type="gene ID" value="SMAR015229"/>
</dbReference>
<feature type="compositionally biased region" description="Acidic residues" evidence="3">
    <location>
        <begin position="1"/>
        <end position="15"/>
    </location>
</feature>
<dbReference type="eggNOG" id="KOG4776">
    <property type="taxonomic scope" value="Eukaryota"/>
</dbReference>
<proteinExistence type="predicted"/>
<dbReference type="OMA" id="NRGKQGY"/>
<dbReference type="InterPro" id="IPR011421">
    <property type="entry name" value="BCNT-C"/>
</dbReference>
<evidence type="ECO:0000259" key="4">
    <source>
        <dbReference type="PROSITE" id="PS51279"/>
    </source>
</evidence>
<organism evidence="5 6">
    <name type="scientific">Strigamia maritima</name>
    <name type="common">European centipede</name>
    <name type="synonym">Geophilus maritimus</name>
    <dbReference type="NCBI Taxonomy" id="126957"/>
    <lineage>
        <taxon>Eukaryota</taxon>
        <taxon>Metazoa</taxon>
        <taxon>Ecdysozoa</taxon>
        <taxon>Arthropoda</taxon>
        <taxon>Myriapoda</taxon>
        <taxon>Chilopoda</taxon>
        <taxon>Pleurostigmophora</taxon>
        <taxon>Geophilomorpha</taxon>
        <taxon>Linotaeniidae</taxon>
        <taxon>Strigamia</taxon>
    </lineage>
</organism>
<evidence type="ECO:0000256" key="2">
    <source>
        <dbReference type="ARBA" id="ARBA00030244"/>
    </source>
</evidence>
<feature type="region of interest" description="Disordered" evidence="3">
    <location>
        <begin position="1"/>
        <end position="58"/>
    </location>
</feature>
<dbReference type="Proteomes" id="UP000014500">
    <property type="component" value="Unassembled WGS sequence"/>
</dbReference>
<evidence type="ECO:0000313" key="5">
    <source>
        <dbReference type="EnsemblMetazoa" id="SMAR015229-PA"/>
    </source>
</evidence>
<keyword evidence="6" id="KW-1185">Reference proteome</keyword>
<feature type="compositionally biased region" description="Basic and acidic residues" evidence="3">
    <location>
        <begin position="38"/>
        <end position="58"/>
    </location>
</feature>
<dbReference type="PhylomeDB" id="T1JN00"/>
<reference evidence="6" key="1">
    <citation type="submission" date="2011-05" db="EMBL/GenBank/DDBJ databases">
        <authorList>
            <person name="Richards S.R."/>
            <person name="Qu J."/>
            <person name="Jiang H."/>
            <person name="Jhangiani S.N."/>
            <person name="Agravi P."/>
            <person name="Goodspeed R."/>
            <person name="Gross S."/>
            <person name="Mandapat C."/>
            <person name="Jackson L."/>
            <person name="Mathew T."/>
            <person name="Pu L."/>
            <person name="Thornton R."/>
            <person name="Saada N."/>
            <person name="Wilczek-Boney K.B."/>
            <person name="Lee S."/>
            <person name="Kovar C."/>
            <person name="Wu Y."/>
            <person name="Scherer S.E."/>
            <person name="Worley K.C."/>
            <person name="Muzny D.M."/>
            <person name="Gibbs R."/>
        </authorList>
    </citation>
    <scope>NUCLEOTIDE SEQUENCE</scope>
    <source>
        <strain evidence="6">Brora</strain>
    </source>
</reference>
<dbReference type="InterPro" id="IPR027124">
    <property type="entry name" value="Swc5/CFDP1/2"/>
</dbReference>
<dbReference type="HOGENOM" id="CLU_080190_1_0_1"/>
<feature type="domain" description="BCNT-C" evidence="4">
    <location>
        <begin position="147"/>
        <end position="228"/>
    </location>
</feature>
<feature type="region of interest" description="Disordered" evidence="3">
    <location>
        <begin position="119"/>
        <end position="160"/>
    </location>
</feature>
<evidence type="ECO:0000256" key="3">
    <source>
        <dbReference type="SAM" id="MobiDB-lite"/>
    </source>
</evidence>
<sequence>MELEEYSSDTDDDDYIPSAAEESDDQQHIGSDVSNSDNEIKTEENDTDEKIETNLEETKRRKEALWSDFLKDTNITLKSTPKPNKAPVEKAESNGSSLQKKESKIFNFAGEVVKVKEAESVSTNLKAEPEPNAKLQSSLSSPSSSSIKKSGGLGSILGKISNKGTKLSTLDKSKLDWNEFKAEEGIEEELSFHNKGKNGYLERQAFLLRTDFRQFEIEKELRTVSHSKDKRR</sequence>
<evidence type="ECO:0000256" key="1">
    <source>
        <dbReference type="ARBA" id="ARBA00019033"/>
    </source>
</evidence>
<name>T1JN00_STRMM</name>
<dbReference type="PANTHER" id="PTHR48407">
    <property type="entry name" value="CRANIOFACIAL DEVELOPMENT PROTEIN 1"/>
    <property type="match status" value="1"/>
</dbReference>